<evidence type="ECO:0000256" key="1">
    <source>
        <dbReference type="SAM" id="SignalP"/>
    </source>
</evidence>
<dbReference type="EMBL" id="CVMT01000023">
    <property type="protein sequence ID" value="CRG92868.1"/>
    <property type="molecule type" value="Genomic_DNA"/>
</dbReference>
<name>A0A0U1MBA7_TALIS</name>
<dbReference type="AlphaFoldDB" id="A0A0U1MBA7"/>
<organism evidence="2 3">
    <name type="scientific">Talaromyces islandicus</name>
    <name type="common">Penicillium islandicum</name>
    <dbReference type="NCBI Taxonomy" id="28573"/>
    <lineage>
        <taxon>Eukaryota</taxon>
        <taxon>Fungi</taxon>
        <taxon>Dikarya</taxon>
        <taxon>Ascomycota</taxon>
        <taxon>Pezizomycotina</taxon>
        <taxon>Eurotiomycetes</taxon>
        <taxon>Eurotiomycetidae</taxon>
        <taxon>Eurotiales</taxon>
        <taxon>Trichocomaceae</taxon>
        <taxon>Talaromyces</taxon>
        <taxon>Talaromyces sect. Islandici</taxon>
    </lineage>
</organism>
<keyword evidence="3" id="KW-1185">Reference proteome</keyword>
<proteinExistence type="predicted"/>
<evidence type="ECO:0000313" key="3">
    <source>
        <dbReference type="Proteomes" id="UP000054383"/>
    </source>
</evidence>
<dbReference type="Gene3D" id="3.40.50.1820">
    <property type="entry name" value="alpha/beta hydrolase"/>
    <property type="match status" value="1"/>
</dbReference>
<accession>A0A0U1MBA7</accession>
<dbReference type="Pfam" id="PF01674">
    <property type="entry name" value="Lipase_2"/>
    <property type="match status" value="1"/>
</dbReference>
<reference evidence="2 3" key="1">
    <citation type="submission" date="2015-04" db="EMBL/GenBank/DDBJ databases">
        <authorList>
            <person name="Syromyatnikov M.Y."/>
            <person name="Popov V.N."/>
        </authorList>
    </citation>
    <scope>NUCLEOTIDE SEQUENCE [LARGE SCALE GENOMIC DNA]</scope>
    <source>
        <strain evidence="2">WF-38-12</strain>
    </source>
</reference>
<dbReference type="Proteomes" id="UP000054383">
    <property type="component" value="Unassembled WGS sequence"/>
</dbReference>
<dbReference type="SUPFAM" id="SSF53474">
    <property type="entry name" value="alpha/beta-Hydrolases"/>
    <property type="match status" value="1"/>
</dbReference>
<sequence>MRSITQIMALSMATGATALDILGISIPDGLFTGPWYGAPDNDFDCVDPQGRNPVVMIHALAASREVDLNLLHKNMTSEGWCVFSQTYGSPIDPPFIGGLTEMTDSASDVGAFILEVAQKTGGKVDLVGHSEGGIQTLYVPMVQPDVAAVVDHAIALGPAVHGAQYFGFTDFYQSLPVPFPSLLKDAIEPLCAACIDMENNDGDIYIAFKNSPKIVPDNINATIIMSKYDTLVSMNTSRVDEPNVSNLVVQDFCPDDHLGHANLAWSESVWGIIKNQLQGNNAPFNCDNGASFRK</sequence>
<feature type="signal peptide" evidence="1">
    <location>
        <begin position="1"/>
        <end position="18"/>
    </location>
</feature>
<protein>
    <recommendedName>
        <fullName evidence="4">AB hydrolase-1 domain-containing protein</fullName>
    </recommendedName>
</protein>
<dbReference type="InterPro" id="IPR002918">
    <property type="entry name" value="Lipase_EstA/Esterase_EstB"/>
</dbReference>
<dbReference type="InterPro" id="IPR029058">
    <property type="entry name" value="AB_hydrolase_fold"/>
</dbReference>
<gene>
    <name evidence="2" type="ORF">PISL3812_09941</name>
</gene>
<keyword evidence="1" id="KW-0732">Signal</keyword>
<dbReference type="STRING" id="28573.A0A0U1MBA7"/>
<dbReference type="GO" id="GO:0016787">
    <property type="term" value="F:hydrolase activity"/>
    <property type="evidence" value="ECO:0007669"/>
    <property type="project" value="InterPro"/>
</dbReference>
<dbReference type="OrthoDB" id="9974421at2759"/>
<dbReference type="GO" id="GO:0016042">
    <property type="term" value="P:lipid catabolic process"/>
    <property type="evidence" value="ECO:0007669"/>
    <property type="project" value="InterPro"/>
</dbReference>
<evidence type="ECO:0000313" key="2">
    <source>
        <dbReference type="EMBL" id="CRG92868.1"/>
    </source>
</evidence>
<feature type="chain" id="PRO_5006711734" description="AB hydrolase-1 domain-containing protein" evidence="1">
    <location>
        <begin position="19"/>
        <end position="294"/>
    </location>
</feature>
<evidence type="ECO:0008006" key="4">
    <source>
        <dbReference type="Google" id="ProtNLM"/>
    </source>
</evidence>